<keyword evidence="2" id="KW-1185">Reference proteome</keyword>
<sequence length="102" mass="10505">MASPADIVPKGRPGGSFVKRLSQSLSSNIEPDGSAKSAIGTCVLVYIDPKLSQALTQTPKPASASSALPKSICAGKFPTPSATCNSQDCRMPPFVFGNHSTP</sequence>
<dbReference type="Proteomes" id="UP000235388">
    <property type="component" value="Unassembled WGS sequence"/>
</dbReference>
<dbReference type="AlphaFoldDB" id="A0A2N5S298"/>
<evidence type="ECO:0000313" key="1">
    <source>
        <dbReference type="EMBL" id="PLW07356.1"/>
    </source>
</evidence>
<dbReference type="EMBL" id="PGCJ01001234">
    <property type="protein sequence ID" value="PLW07356.1"/>
    <property type="molecule type" value="Genomic_DNA"/>
</dbReference>
<reference evidence="1 2" key="1">
    <citation type="submission" date="2017-11" db="EMBL/GenBank/DDBJ databases">
        <title>De novo assembly and phasing of dikaryotic genomes from two isolates of Puccinia coronata f. sp. avenae, the causal agent of oat crown rust.</title>
        <authorList>
            <person name="Miller M.E."/>
            <person name="Zhang Y."/>
            <person name="Omidvar V."/>
            <person name="Sperschneider J."/>
            <person name="Schwessinger B."/>
            <person name="Raley C."/>
            <person name="Palmer J.M."/>
            <person name="Garnica D."/>
            <person name="Upadhyaya N."/>
            <person name="Rathjen J."/>
            <person name="Taylor J.M."/>
            <person name="Park R.F."/>
            <person name="Dodds P.N."/>
            <person name="Hirsch C.D."/>
            <person name="Kianian S.F."/>
            <person name="Figueroa M."/>
        </authorList>
    </citation>
    <scope>NUCLEOTIDE SEQUENCE [LARGE SCALE GENOMIC DNA]</scope>
    <source>
        <strain evidence="1">12NC29</strain>
    </source>
</reference>
<accession>A0A2N5S298</accession>
<proteinExistence type="predicted"/>
<gene>
    <name evidence="1" type="ORF">PCANC_18882</name>
</gene>
<protein>
    <submittedName>
        <fullName evidence="1">Uncharacterized protein</fullName>
    </submittedName>
</protein>
<name>A0A2N5S298_9BASI</name>
<organism evidence="1 2">
    <name type="scientific">Puccinia coronata f. sp. avenae</name>
    <dbReference type="NCBI Taxonomy" id="200324"/>
    <lineage>
        <taxon>Eukaryota</taxon>
        <taxon>Fungi</taxon>
        <taxon>Dikarya</taxon>
        <taxon>Basidiomycota</taxon>
        <taxon>Pucciniomycotina</taxon>
        <taxon>Pucciniomycetes</taxon>
        <taxon>Pucciniales</taxon>
        <taxon>Pucciniaceae</taxon>
        <taxon>Puccinia</taxon>
    </lineage>
</organism>
<evidence type="ECO:0000313" key="2">
    <source>
        <dbReference type="Proteomes" id="UP000235388"/>
    </source>
</evidence>
<comment type="caution">
    <text evidence="1">The sequence shown here is derived from an EMBL/GenBank/DDBJ whole genome shotgun (WGS) entry which is preliminary data.</text>
</comment>